<evidence type="ECO:0000313" key="2">
    <source>
        <dbReference type="EMBL" id="CAD8704772.1"/>
    </source>
</evidence>
<accession>A0A7S0X6J7</accession>
<feature type="compositionally biased region" description="Basic and acidic residues" evidence="1">
    <location>
        <begin position="166"/>
        <end position="179"/>
    </location>
</feature>
<proteinExistence type="predicted"/>
<feature type="compositionally biased region" description="Gly residues" evidence="1">
    <location>
        <begin position="111"/>
        <end position="120"/>
    </location>
</feature>
<sequence>MLVPLTRSRGRRRRRRRRVSPMAGGSYTFLLSGAIVCCLGFVLAFQSKEFMADGGARDTPAPGRYGNDVYGLVSYLNPIIKNAYKPFGWGVDEAVEALEESAREAEDSEGGSVGGTGVQGEQGDEDQGDEGGDKRGGGGGAEATESQAAAAAAAVKPPTSVHNQSRAREGDGERRDGRASGEGTVMTPEEAALQSGTWHQHGSKRKLNRLPGAKEPNYPACSAPPSALAPGPDATLEEDLEYMIDRVVTAPSFDFPFKSYTYLCDIWPPHLWTSLHALFPPTSVFDRLERNVKRQVRGTAGARKSPYQRFQLNAQEIAGRKRNWRSSAAAGIVWTRALRLLYHPKFEAAVWTKFGLTRKARSREARILVDKDGKAVGRIHPDTTFKILTMQFYFPVSNASYWDYGTCVHTQQQQARRDVRKDEEGDCWAKFAYQPNSGYSFFISRHSYHSSPNSRVVNKGDRRTMLVNWYHT</sequence>
<organism evidence="2">
    <name type="scientific">Mantoniella antarctica</name>
    <dbReference type="NCBI Taxonomy" id="81844"/>
    <lineage>
        <taxon>Eukaryota</taxon>
        <taxon>Viridiplantae</taxon>
        <taxon>Chlorophyta</taxon>
        <taxon>Mamiellophyceae</taxon>
        <taxon>Mamiellales</taxon>
        <taxon>Mamiellaceae</taxon>
        <taxon>Mantoniella</taxon>
    </lineage>
</organism>
<evidence type="ECO:0000256" key="1">
    <source>
        <dbReference type="SAM" id="MobiDB-lite"/>
    </source>
</evidence>
<protein>
    <submittedName>
        <fullName evidence="2">Uncharacterized protein</fullName>
    </submittedName>
</protein>
<feature type="region of interest" description="Disordered" evidence="1">
    <location>
        <begin position="99"/>
        <end position="230"/>
    </location>
</feature>
<feature type="compositionally biased region" description="Low complexity" evidence="1">
    <location>
        <begin position="219"/>
        <end position="230"/>
    </location>
</feature>
<reference evidence="2" key="1">
    <citation type="submission" date="2021-01" db="EMBL/GenBank/DDBJ databases">
        <authorList>
            <person name="Corre E."/>
            <person name="Pelletier E."/>
            <person name="Niang G."/>
            <person name="Scheremetjew M."/>
            <person name="Finn R."/>
            <person name="Kale V."/>
            <person name="Holt S."/>
            <person name="Cochrane G."/>
            <person name="Meng A."/>
            <person name="Brown T."/>
            <person name="Cohen L."/>
        </authorList>
    </citation>
    <scope>NUCLEOTIDE SEQUENCE</scope>
    <source>
        <strain evidence="2">SL-175</strain>
    </source>
</reference>
<gene>
    <name evidence="2" type="ORF">MANT1106_LOCUS7454</name>
</gene>
<feature type="compositionally biased region" description="Low complexity" evidence="1">
    <location>
        <begin position="142"/>
        <end position="155"/>
    </location>
</feature>
<name>A0A7S0X6J7_9CHLO</name>
<dbReference type="AlphaFoldDB" id="A0A7S0X6J7"/>
<dbReference type="EMBL" id="HBFC01012780">
    <property type="protein sequence ID" value="CAD8704772.1"/>
    <property type="molecule type" value="Transcribed_RNA"/>
</dbReference>